<name>A0A8J7CU93_9RHOB</name>
<organism evidence="1 2">
    <name type="scientific">Mangrovicoccus algicola</name>
    <dbReference type="NCBI Taxonomy" id="2771008"/>
    <lineage>
        <taxon>Bacteria</taxon>
        <taxon>Pseudomonadati</taxon>
        <taxon>Pseudomonadota</taxon>
        <taxon>Alphaproteobacteria</taxon>
        <taxon>Rhodobacterales</taxon>
        <taxon>Paracoccaceae</taxon>
        <taxon>Mangrovicoccus</taxon>
    </lineage>
</organism>
<dbReference type="GO" id="GO:0016989">
    <property type="term" value="F:sigma factor antagonist activity"/>
    <property type="evidence" value="ECO:0007669"/>
    <property type="project" value="TreeGrafter"/>
</dbReference>
<dbReference type="RefSeq" id="WP_193179524.1">
    <property type="nucleotide sequence ID" value="NZ_JACVXA010000006.1"/>
</dbReference>
<keyword evidence="2" id="KW-1185">Reference proteome</keyword>
<protein>
    <recommendedName>
        <fullName evidence="3">DUF4880 domain-containing protein</fullName>
    </recommendedName>
</protein>
<dbReference type="InterPro" id="IPR012373">
    <property type="entry name" value="Ferrdict_sens_TM"/>
</dbReference>
<evidence type="ECO:0000313" key="2">
    <source>
        <dbReference type="Proteomes" id="UP000609121"/>
    </source>
</evidence>
<reference evidence="1" key="1">
    <citation type="submission" date="2020-09" db="EMBL/GenBank/DDBJ databases">
        <title>A novel bacterium of genus Mangrovicoccus, isolated from South China Sea.</title>
        <authorList>
            <person name="Huang H."/>
            <person name="Mo K."/>
            <person name="Hu Y."/>
        </authorList>
    </citation>
    <scope>NUCLEOTIDE SEQUENCE</scope>
    <source>
        <strain evidence="1">HB182678</strain>
    </source>
</reference>
<evidence type="ECO:0000313" key="1">
    <source>
        <dbReference type="EMBL" id="MBE3637199.1"/>
    </source>
</evidence>
<dbReference type="PANTHER" id="PTHR30273">
    <property type="entry name" value="PERIPLASMIC SIGNAL SENSOR AND SIGMA FACTOR ACTIVATOR FECR-RELATED"/>
    <property type="match status" value="1"/>
</dbReference>
<accession>A0A8J7CU93</accession>
<proteinExistence type="predicted"/>
<dbReference type="PANTHER" id="PTHR30273:SF2">
    <property type="entry name" value="PROTEIN FECR"/>
    <property type="match status" value="1"/>
</dbReference>
<comment type="caution">
    <text evidence="1">The sequence shown here is derived from an EMBL/GenBank/DDBJ whole genome shotgun (WGS) entry which is preliminary data.</text>
</comment>
<dbReference type="AlphaFoldDB" id="A0A8J7CU93"/>
<sequence length="289" mass="30668">MSRREDQAARWLLRSAAERQASPEFARWIAQPGNRQVFAQLSVLLEELPREPELAALPLPAPRKLSRRQMLAAGGATAVVATAAALSLPDGTPVLQSGRGARIAADLPAGTLLLDAGSRAELPEGAALRLISGRAEIRCPEPVEAELPGCRLIAQGRVSLHRSGRGGEVSVIGGRCRLQPDAGPQLVLAAGQEALVLPGEMPQVRDSDLAEALAWTEGRAVFEDRPLRAVVEDLNRYRAGHVQLLGGLGAVRVSGSYPTDRPEQGLDGLVAGLSLTRRDVTPWLVLLSA</sequence>
<gene>
    <name evidence="1" type="ORF">ICN82_03165</name>
</gene>
<dbReference type="Proteomes" id="UP000609121">
    <property type="component" value="Unassembled WGS sequence"/>
</dbReference>
<dbReference type="EMBL" id="JACVXA010000006">
    <property type="protein sequence ID" value="MBE3637199.1"/>
    <property type="molecule type" value="Genomic_DNA"/>
</dbReference>
<evidence type="ECO:0008006" key="3">
    <source>
        <dbReference type="Google" id="ProtNLM"/>
    </source>
</evidence>